<evidence type="ECO:0000313" key="3">
    <source>
        <dbReference type="Proteomes" id="UP000501891"/>
    </source>
</evidence>
<evidence type="ECO:0000256" key="1">
    <source>
        <dbReference type="SAM" id="Coils"/>
    </source>
</evidence>
<evidence type="ECO:0000313" key="2">
    <source>
        <dbReference type="EMBL" id="QJE73032.1"/>
    </source>
</evidence>
<keyword evidence="1" id="KW-0175">Coiled coil</keyword>
<dbReference type="InterPro" id="IPR012347">
    <property type="entry name" value="Ferritin-like"/>
</dbReference>
<accession>A0A858R6Z4</accession>
<dbReference type="PANTHER" id="PTHR30565:SF9">
    <property type="entry name" value="PROTEIN YCIF"/>
    <property type="match status" value="1"/>
</dbReference>
<gene>
    <name evidence="2" type="ORF">HHL28_07985</name>
</gene>
<dbReference type="InterPro" id="IPR047114">
    <property type="entry name" value="YciF"/>
</dbReference>
<organism evidence="2 3">
    <name type="scientific">Aerophototrophica crusticola</name>
    <dbReference type="NCBI Taxonomy" id="1709002"/>
    <lineage>
        <taxon>Bacteria</taxon>
        <taxon>Pseudomonadati</taxon>
        <taxon>Pseudomonadota</taxon>
        <taxon>Alphaproteobacteria</taxon>
        <taxon>Rhodospirillales</taxon>
        <taxon>Rhodospirillaceae</taxon>
        <taxon>Aerophototrophica</taxon>
    </lineage>
</organism>
<feature type="coiled-coil region" evidence="1">
    <location>
        <begin position="40"/>
        <end position="67"/>
    </location>
</feature>
<dbReference type="Gene3D" id="1.20.1260.10">
    <property type="match status" value="1"/>
</dbReference>
<name>A0A858R6Z4_9PROT</name>
<dbReference type="Pfam" id="PF05974">
    <property type="entry name" value="DUF892"/>
    <property type="match status" value="1"/>
</dbReference>
<dbReference type="AlphaFoldDB" id="A0A858R6Z4"/>
<protein>
    <submittedName>
        <fullName evidence="2">Ferritin-like domain-containing protein</fullName>
    </submittedName>
</protein>
<dbReference type="InterPro" id="IPR009078">
    <property type="entry name" value="Ferritin-like_SF"/>
</dbReference>
<dbReference type="PANTHER" id="PTHR30565">
    <property type="entry name" value="PROTEIN YCIF"/>
    <property type="match status" value="1"/>
</dbReference>
<dbReference type="InterPro" id="IPR010287">
    <property type="entry name" value="DUF892_YciF-like"/>
</dbReference>
<dbReference type="EMBL" id="CP051775">
    <property type="protein sequence ID" value="QJE73032.1"/>
    <property type="molecule type" value="Genomic_DNA"/>
</dbReference>
<keyword evidence="3" id="KW-1185">Reference proteome</keyword>
<dbReference type="SUPFAM" id="SSF47240">
    <property type="entry name" value="Ferritin-like"/>
    <property type="match status" value="1"/>
</dbReference>
<dbReference type="Proteomes" id="UP000501891">
    <property type="component" value="Chromosome"/>
</dbReference>
<reference evidence="2" key="1">
    <citation type="submission" date="2020-04" db="EMBL/GenBank/DDBJ databases">
        <title>A desert anoxygenic phototrophic bacterium fixes CO2 using RubisCO under aerobic conditions.</title>
        <authorList>
            <person name="Tang K."/>
        </authorList>
    </citation>
    <scope>NUCLEOTIDE SEQUENCE [LARGE SCALE GENOMIC DNA]</scope>
    <source>
        <strain evidence="2">MIMtkB3</strain>
    </source>
</reference>
<proteinExistence type="predicted"/>
<sequence length="169" mass="18716">MTTPRETLVAYLRDAYAMEQEALSILDRQIQRAGSQPHLADRLRRHRDETEHQAERLEAALHRMGADTSALKTMGAKLSGFVQAALTGMADDEVVKDLMAAYTYEQWEAVNYRIIAVVAEEAGEPEVRRLAEESLAEELAMAEWLDGQVAPVTRAYLARSGGNEGVLTA</sequence>
<dbReference type="KEGG" id="acru:HHL28_07985"/>